<reference evidence="15 16" key="1">
    <citation type="journal article" date="2013" name="ISME J.">
        <title>By their genes ye shall know them: genomic signatures of predatory bacteria.</title>
        <authorList>
            <person name="Pasternak Z."/>
            <person name="Pietrokovski S."/>
            <person name="Rotem O."/>
            <person name="Gophna U."/>
            <person name="Lurie-Weinberger M.N."/>
            <person name="Jurkevitch E."/>
        </authorList>
    </citation>
    <scope>NUCLEOTIDE SEQUENCE [LARGE SCALE GENOMIC DNA]</scope>
    <source>
        <strain evidence="15 16">JSS</strain>
    </source>
</reference>
<dbReference type="GO" id="GO:0005886">
    <property type="term" value="C:plasma membrane"/>
    <property type="evidence" value="ECO:0007669"/>
    <property type="project" value="UniProtKB-SubCell"/>
</dbReference>
<dbReference type="PANTHER" id="PTHR47529">
    <property type="entry name" value="PEPTIDYL-PROLYL CIS-TRANS ISOMERASE D"/>
    <property type="match status" value="1"/>
</dbReference>
<keyword evidence="3" id="KW-0997">Cell inner membrane</keyword>
<dbReference type="STRING" id="1184267.A11Q_983"/>
<dbReference type="RefSeq" id="WP_015469689.1">
    <property type="nucleotide sequence ID" value="NC_020813.1"/>
</dbReference>
<organism evidence="15 16">
    <name type="scientific">Pseudobdellovibrio exovorus JSS</name>
    <dbReference type="NCBI Taxonomy" id="1184267"/>
    <lineage>
        <taxon>Bacteria</taxon>
        <taxon>Pseudomonadati</taxon>
        <taxon>Bdellovibrionota</taxon>
        <taxon>Bdellovibrionia</taxon>
        <taxon>Bdellovibrionales</taxon>
        <taxon>Pseudobdellovibrionaceae</taxon>
        <taxon>Pseudobdellovibrio</taxon>
    </lineage>
</organism>
<evidence type="ECO:0000256" key="11">
    <source>
        <dbReference type="PROSITE-ProRule" id="PRU00278"/>
    </source>
</evidence>
<evidence type="ECO:0000256" key="12">
    <source>
        <dbReference type="SAM" id="Coils"/>
    </source>
</evidence>
<accession>M4VPY0</accession>
<dbReference type="SUPFAM" id="SSF109998">
    <property type="entry name" value="Triger factor/SurA peptide-binding domain-like"/>
    <property type="match status" value="1"/>
</dbReference>
<dbReference type="OrthoDB" id="5289313at2"/>
<dbReference type="SUPFAM" id="SSF54534">
    <property type="entry name" value="FKBP-like"/>
    <property type="match status" value="1"/>
</dbReference>
<keyword evidence="4 13" id="KW-0812">Transmembrane</keyword>
<proteinExistence type="inferred from homology"/>
<keyword evidence="16" id="KW-1185">Reference proteome</keyword>
<comment type="similarity">
    <text evidence="8">Belongs to the PpiD chaperone family.</text>
</comment>
<dbReference type="InterPro" id="IPR052029">
    <property type="entry name" value="PpiD_chaperone"/>
</dbReference>
<evidence type="ECO:0000256" key="4">
    <source>
        <dbReference type="ARBA" id="ARBA00022692"/>
    </source>
</evidence>
<keyword evidence="7" id="KW-0143">Chaperone</keyword>
<evidence type="ECO:0000256" key="7">
    <source>
        <dbReference type="ARBA" id="ARBA00023186"/>
    </source>
</evidence>
<feature type="coiled-coil region" evidence="12">
    <location>
        <begin position="262"/>
        <end position="292"/>
    </location>
</feature>
<gene>
    <name evidence="15" type="ORF">A11Q_983</name>
</gene>
<dbReference type="EMBL" id="CP003537">
    <property type="protein sequence ID" value="AGH95199.1"/>
    <property type="molecule type" value="Genomic_DNA"/>
</dbReference>
<keyword evidence="11" id="KW-0697">Rotamase</keyword>
<dbReference type="InterPro" id="IPR000297">
    <property type="entry name" value="PPIase_PpiC"/>
</dbReference>
<dbReference type="Pfam" id="PF13624">
    <property type="entry name" value="SurA_N_3"/>
    <property type="match status" value="1"/>
</dbReference>
<evidence type="ECO:0000256" key="13">
    <source>
        <dbReference type="SAM" id="Phobius"/>
    </source>
</evidence>
<dbReference type="PANTHER" id="PTHR47529:SF1">
    <property type="entry name" value="PERIPLASMIC CHAPERONE PPID"/>
    <property type="match status" value="1"/>
</dbReference>
<dbReference type="Gene3D" id="1.10.4030.10">
    <property type="entry name" value="Porin chaperone SurA, peptide-binding domain"/>
    <property type="match status" value="1"/>
</dbReference>
<dbReference type="GO" id="GO:0003755">
    <property type="term" value="F:peptidyl-prolyl cis-trans isomerase activity"/>
    <property type="evidence" value="ECO:0007669"/>
    <property type="project" value="UniProtKB-KW"/>
</dbReference>
<dbReference type="AlphaFoldDB" id="M4VPY0"/>
<evidence type="ECO:0000256" key="8">
    <source>
        <dbReference type="ARBA" id="ARBA00038408"/>
    </source>
</evidence>
<evidence type="ECO:0000256" key="2">
    <source>
        <dbReference type="ARBA" id="ARBA00022475"/>
    </source>
</evidence>
<evidence type="ECO:0000313" key="15">
    <source>
        <dbReference type="EMBL" id="AGH95199.1"/>
    </source>
</evidence>
<dbReference type="PATRIC" id="fig|1184267.3.peg.998"/>
<evidence type="ECO:0000256" key="1">
    <source>
        <dbReference type="ARBA" id="ARBA00004382"/>
    </source>
</evidence>
<evidence type="ECO:0000256" key="10">
    <source>
        <dbReference type="ARBA" id="ARBA00042775"/>
    </source>
</evidence>
<dbReference type="InterPro" id="IPR046357">
    <property type="entry name" value="PPIase_dom_sf"/>
</dbReference>
<keyword evidence="2" id="KW-1003">Cell membrane</keyword>
<sequence>MKNSHQMSVSAKIKKGLSDKGVTVRSVVAVLIFGMIVLVFILSGRHQGGSMSMGAAAEVNGELISIKEFQEEEERLAQYYSQLFGGQLDSDMQRTMLRGEVMNTLVSKSLAAQAAEKSGIYATDAEVRYMIVEELPYFKTDGVFQADTYRAVLQSNRLTTSEFEGRIRQDIKNQRSRQLFESSLTVSELQKEIEKELRSSKINLEYAQLSSVEYAKAHPVTDAELQKALATEDFLKKVEENYKVNESSYETPAQVRASHILIAMAGNEAAALEKAKQALKRLEKESFEKVAAQVSEDPGSKVKNGDLGYFSKGQMVKEFEDAAFSLPVGKLSDIVKTQFGFHIIKVTDKKEARKDSFESVKNALARKLLADERYLTFVKGVEAELAAGRPEVAVAQLSQAKVAWKETGLFDIGAEVAPGMNSAQAIKLGLELSSQQPVAKRLIREGDVQFLVKLKGNKFVNTELKPEEESVLERQKAMEAYAGWVDAFRKTAKVETNSFLINPPQ</sequence>
<dbReference type="eggNOG" id="COG0760">
    <property type="taxonomic scope" value="Bacteria"/>
</dbReference>
<protein>
    <recommendedName>
        <fullName evidence="9">Periplasmic chaperone PpiD</fullName>
    </recommendedName>
    <alternativeName>
        <fullName evidence="10">Periplasmic folding chaperone</fullName>
    </alternativeName>
</protein>
<comment type="subcellular location">
    <subcellularLocation>
        <location evidence="1">Cell inner membrane</location>
        <topology evidence="1">Single-pass type II membrane protein</topology>
        <orientation evidence="1">Periplasmic side</orientation>
    </subcellularLocation>
</comment>
<dbReference type="Proteomes" id="UP000012040">
    <property type="component" value="Chromosome"/>
</dbReference>
<dbReference type="Pfam" id="PF13616">
    <property type="entry name" value="Rotamase_3"/>
    <property type="match status" value="1"/>
</dbReference>
<feature type="domain" description="PpiC" evidence="14">
    <location>
        <begin position="252"/>
        <end position="348"/>
    </location>
</feature>
<feature type="transmembrane region" description="Helical" evidence="13">
    <location>
        <begin position="21"/>
        <end position="42"/>
    </location>
</feature>
<keyword evidence="5 13" id="KW-1133">Transmembrane helix</keyword>
<dbReference type="Gene3D" id="3.10.50.40">
    <property type="match status" value="1"/>
</dbReference>
<keyword evidence="11" id="KW-0413">Isomerase</keyword>
<dbReference type="HOGENOM" id="CLU_550702_0_0_7"/>
<dbReference type="PROSITE" id="PS50198">
    <property type="entry name" value="PPIC_PPIASE_2"/>
    <property type="match status" value="1"/>
</dbReference>
<evidence type="ECO:0000313" key="16">
    <source>
        <dbReference type="Proteomes" id="UP000012040"/>
    </source>
</evidence>
<evidence type="ECO:0000256" key="3">
    <source>
        <dbReference type="ARBA" id="ARBA00022519"/>
    </source>
</evidence>
<dbReference type="KEGG" id="bex:A11Q_983"/>
<evidence type="ECO:0000256" key="9">
    <source>
        <dbReference type="ARBA" id="ARBA00040743"/>
    </source>
</evidence>
<name>M4VPY0_9BACT</name>
<dbReference type="InterPro" id="IPR027304">
    <property type="entry name" value="Trigger_fact/SurA_dom_sf"/>
</dbReference>
<keyword evidence="6 13" id="KW-0472">Membrane</keyword>
<evidence type="ECO:0000256" key="5">
    <source>
        <dbReference type="ARBA" id="ARBA00022989"/>
    </source>
</evidence>
<evidence type="ECO:0000259" key="14">
    <source>
        <dbReference type="PROSITE" id="PS50198"/>
    </source>
</evidence>
<evidence type="ECO:0000256" key="6">
    <source>
        <dbReference type="ARBA" id="ARBA00023136"/>
    </source>
</evidence>
<keyword evidence="12" id="KW-0175">Coiled coil</keyword>